<comment type="caution">
    <text evidence="5">The sequence shown here is derived from an EMBL/GenBank/DDBJ whole genome shotgun (WGS) entry which is preliminary data.</text>
</comment>
<evidence type="ECO:0000256" key="2">
    <source>
        <dbReference type="ARBA" id="ARBA00034301"/>
    </source>
</evidence>
<accession>A0ABX0JAB2</accession>
<evidence type="ECO:0000256" key="3">
    <source>
        <dbReference type="ARBA" id="ARBA00048505"/>
    </source>
</evidence>
<dbReference type="InterPro" id="IPR024884">
    <property type="entry name" value="NAPE-PLD"/>
</dbReference>
<keyword evidence="6" id="KW-1185">Reference proteome</keyword>
<dbReference type="InterPro" id="IPR001279">
    <property type="entry name" value="Metallo-B-lactamas"/>
</dbReference>
<comment type="catalytic activity">
    <reaction evidence="3">
        <text>3',5'-cyclic UMP + H2O = UMP + H(+)</text>
        <dbReference type="Rhea" id="RHEA:70575"/>
        <dbReference type="ChEBI" id="CHEBI:15377"/>
        <dbReference type="ChEBI" id="CHEBI:15378"/>
        <dbReference type="ChEBI" id="CHEBI:57865"/>
        <dbReference type="ChEBI" id="CHEBI:184387"/>
    </reaction>
    <physiologicalReaction direction="left-to-right" evidence="3">
        <dbReference type="Rhea" id="RHEA:70576"/>
    </physiologicalReaction>
</comment>
<evidence type="ECO:0000259" key="4">
    <source>
        <dbReference type="Pfam" id="PF12706"/>
    </source>
</evidence>
<dbReference type="RefSeq" id="WP_166152635.1">
    <property type="nucleotide sequence ID" value="NZ_JAAOIW010000008.1"/>
</dbReference>
<comment type="catalytic activity">
    <reaction evidence="1">
        <text>3',5'-cyclic CMP + H2O = CMP + H(+)</text>
        <dbReference type="Rhea" id="RHEA:72675"/>
        <dbReference type="ChEBI" id="CHEBI:15377"/>
        <dbReference type="ChEBI" id="CHEBI:15378"/>
        <dbReference type="ChEBI" id="CHEBI:58003"/>
        <dbReference type="ChEBI" id="CHEBI:60377"/>
    </reaction>
    <physiologicalReaction direction="left-to-right" evidence="1">
        <dbReference type="Rhea" id="RHEA:72676"/>
    </physiologicalReaction>
</comment>
<evidence type="ECO:0000313" key="5">
    <source>
        <dbReference type="EMBL" id="NHN32335.1"/>
    </source>
</evidence>
<gene>
    <name evidence="5" type="ORF">G9U52_21065</name>
</gene>
<evidence type="ECO:0000313" key="6">
    <source>
        <dbReference type="Proteomes" id="UP001165962"/>
    </source>
</evidence>
<dbReference type="Proteomes" id="UP001165962">
    <property type="component" value="Unassembled WGS sequence"/>
</dbReference>
<evidence type="ECO:0000256" key="1">
    <source>
        <dbReference type="ARBA" id="ARBA00034221"/>
    </source>
</evidence>
<dbReference type="EMBL" id="JAAOIW010000008">
    <property type="protein sequence ID" value="NHN32335.1"/>
    <property type="molecule type" value="Genomic_DNA"/>
</dbReference>
<dbReference type="PANTHER" id="PTHR15032">
    <property type="entry name" value="N-ACYL-PHOSPHATIDYLETHANOLAMINE-HYDROLYZING PHOSPHOLIPASE D"/>
    <property type="match status" value="1"/>
</dbReference>
<comment type="function">
    <text evidence="2">Counteracts the endogenous Pycsar antiviral defense system. Phosphodiesterase that enables metal-dependent hydrolysis of host cyclic nucleotide Pycsar defense signals such as cCMP and cUMP.</text>
</comment>
<dbReference type="SUPFAM" id="SSF56281">
    <property type="entry name" value="Metallo-hydrolase/oxidoreductase"/>
    <property type="match status" value="1"/>
</dbReference>
<name>A0ABX0JAB2_9BACL</name>
<dbReference type="PIRSF" id="PIRSF038896">
    <property type="entry name" value="NAPE-PLD"/>
    <property type="match status" value="1"/>
</dbReference>
<dbReference type="Pfam" id="PF12706">
    <property type="entry name" value="Lactamase_B_2"/>
    <property type="match status" value="1"/>
</dbReference>
<organism evidence="5 6">
    <name type="scientific">Paenibacillus agricola</name>
    <dbReference type="NCBI Taxonomy" id="2716264"/>
    <lineage>
        <taxon>Bacteria</taxon>
        <taxon>Bacillati</taxon>
        <taxon>Bacillota</taxon>
        <taxon>Bacilli</taxon>
        <taxon>Bacillales</taxon>
        <taxon>Paenibacillaceae</taxon>
        <taxon>Paenibacillus</taxon>
    </lineage>
</organism>
<proteinExistence type="predicted"/>
<feature type="domain" description="Metallo-beta-lactamase" evidence="4">
    <location>
        <begin position="73"/>
        <end position="263"/>
    </location>
</feature>
<protein>
    <submittedName>
        <fullName evidence="5">MBL fold metallo-hydrolase</fullName>
    </submittedName>
</protein>
<dbReference type="InterPro" id="IPR036866">
    <property type="entry name" value="RibonucZ/Hydroxyglut_hydro"/>
</dbReference>
<reference evidence="5" key="1">
    <citation type="submission" date="2020-03" db="EMBL/GenBank/DDBJ databases">
        <title>Draft sequencing of Paenibacilllus sp. S3N08.</title>
        <authorList>
            <person name="Kim D.-U."/>
        </authorList>
    </citation>
    <scope>NUCLEOTIDE SEQUENCE</scope>
    <source>
        <strain evidence="5">S3N08</strain>
    </source>
</reference>
<sequence length="305" mass="35468">MKIRYTNLDNIKKNKQSILHVYKWMTKKKKMSRSYFIPHHAQIHNELLKENDHKTTITWIGHSTFLIQIDNVNILTDPVYAKMMGIKKRLTEPGIPFADLPRIDVVLISHAHYDHLDFPTIKKIGRGARYLLPVGLKSLFMRKKFQQSTELSWWESTRINGVEFTFVPAQHWTRRTFFDTNTSHWGGWVIKGRESEGSVYFAGDSAYFQGFKQIGERFNIDQAILPIGAYDPVQVMSNAHMSPEEAVKSFVDLQANTFIPMHYGTFKLANDTPEEALGLLQAEWKRLQLERERLKILLLGETLFV</sequence>
<dbReference type="Gene3D" id="3.60.15.10">
    <property type="entry name" value="Ribonuclease Z/Hydroxyacylglutathione hydrolase-like"/>
    <property type="match status" value="1"/>
</dbReference>
<dbReference type="PANTHER" id="PTHR15032:SF36">
    <property type="entry name" value="METALLO-BETA-LACTAMASE DOMAIN-CONTAINING PROTEIN"/>
    <property type="match status" value="1"/>
</dbReference>